<keyword evidence="4" id="KW-0479">Metal-binding</keyword>
<name>A0ABU8WFH9_9BURK</name>
<evidence type="ECO:0000256" key="1">
    <source>
        <dbReference type="ARBA" id="ARBA00001970"/>
    </source>
</evidence>
<keyword evidence="3" id="KW-0349">Heme</keyword>
<feature type="compositionally biased region" description="Basic and acidic residues" evidence="8">
    <location>
        <begin position="780"/>
        <end position="798"/>
    </location>
</feature>
<evidence type="ECO:0000256" key="3">
    <source>
        <dbReference type="ARBA" id="ARBA00022617"/>
    </source>
</evidence>
<keyword evidence="7" id="KW-0408">Iron</keyword>
<dbReference type="Proteomes" id="UP001385892">
    <property type="component" value="Unassembled WGS sequence"/>
</dbReference>
<dbReference type="EMBL" id="JBBKZT010000001">
    <property type="protein sequence ID" value="MEJ8845660.1"/>
    <property type="molecule type" value="Genomic_DNA"/>
</dbReference>
<keyword evidence="5" id="KW-0732">Signal</keyword>
<keyword evidence="11" id="KW-1185">Reference proteome</keyword>
<dbReference type="PANTHER" id="PTHR30521">
    <property type="entry name" value="DEFERROCHELATASE/PEROXIDASE"/>
    <property type="match status" value="1"/>
</dbReference>
<gene>
    <name evidence="10" type="ORF">WKW82_03330</name>
</gene>
<comment type="cofactor">
    <cofactor evidence="1">
        <name>heme b</name>
        <dbReference type="ChEBI" id="CHEBI:60344"/>
    </cofactor>
</comment>
<evidence type="ECO:0000256" key="8">
    <source>
        <dbReference type="SAM" id="MobiDB-lite"/>
    </source>
</evidence>
<feature type="region of interest" description="Disordered" evidence="8">
    <location>
        <begin position="615"/>
        <end position="635"/>
    </location>
</feature>
<reference evidence="10 11" key="1">
    <citation type="submission" date="2024-03" db="EMBL/GenBank/DDBJ databases">
        <title>Novel species of the genus Variovorax.</title>
        <authorList>
            <person name="Liu Q."/>
            <person name="Xin Y.-H."/>
        </authorList>
    </citation>
    <scope>NUCLEOTIDE SEQUENCE [LARGE SCALE GENOMIC DNA]</scope>
    <source>
        <strain evidence="10 11">KACC 18900</strain>
    </source>
</reference>
<dbReference type="InterPro" id="IPR006314">
    <property type="entry name" value="Dyp_peroxidase"/>
</dbReference>
<evidence type="ECO:0000256" key="7">
    <source>
        <dbReference type="ARBA" id="ARBA00023004"/>
    </source>
</evidence>
<evidence type="ECO:0000259" key="9">
    <source>
        <dbReference type="Pfam" id="PF20628"/>
    </source>
</evidence>
<evidence type="ECO:0000256" key="4">
    <source>
        <dbReference type="ARBA" id="ARBA00022723"/>
    </source>
</evidence>
<dbReference type="InterPro" id="IPR011008">
    <property type="entry name" value="Dimeric_a/b-barrel"/>
</dbReference>
<dbReference type="RefSeq" id="WP_340340815.1">
    <property type="nucleotide sequence ID" value="NZ_JBBKZT010000001.1"/>
</dbReference>
<evidence type="ECO:0000256" key="2">
    <source>
        <dbReference type="ARBA" id="ARBA00022559"/>
    </source>
</evidence>
<dbReference type="InterPro" id="IPR048328">
    <property type="entry name" value="Dyp_perox_C"/>
</dbReference>
<evidence type="ECO:0000313" key="11">
    <source>
        <dbReference type="Proteomes" id="UP001385892"/>
    </source>
</evidence>
<comment type="caution">
    <text evidence="10">The sequence shown here is derived from an EMBL/GenBank/DDBJ whole genome shotgun (WGS) entry which is preliminary data.</text>
</comment>
<dbReference type="Pfam" id="PF20628">
    <property type="entry name" value="Dyp_perox_C"/>
    <property type="match status" value="1"/>
</dbReference>
<dbReference type="PANTHER" id="PTHR30521:SF4">
    <property type="entry name" value="DEFERROCHELATASE"/>
    <property type="match status" value="1"/>
</dbReference>
<evidence type="ECO:0000256" key="5">
    <source>
        <dbReference type="ARBA" id="ARBA00022729"/>
    </source>
</evidence>
<organism evidence="10 11">
    <name type="scientific">Variovorax rhizosphaerae</name>
    <dbReference type="NCBI Taxonomy" id="1836200"/>
    <lineage>
        <taxon>Bacteria</taxon>
        <taxon>Pseudomonadati</taxon>
        <taxon>Pseudomonadota</taxon>
        <taxon>Betaproteobacteria</taxon>
        <taxon>Burkholderiales</taxon>
        <taxon>Comamonadaceae</taxon>
        <taxon>Variovorax</taxon>
    </lineage>
</organism>
<evidence type="ECO:0000313" key="10">
    <source>
        <dbReference type="EMBL" id="MEJ8845660.1"/>
    </source>
</evidence>
<evidence type="ECO:0000256" key="6">
    <source>
        <dbReference type="ARBA" id="ARBA00023002"/>
    </source>
</evidence>
<keyword evidence="2" id="KW-0575">Peroxidase</keyword>
<accession>A0ABU8WFH9</accession>
<protein>
    <recommendedName>
        <fullName evidence="9">Dyp-type peroxidase C-terminal domain-containing protein</fullName>
    </recommendedName>
</protein>
<dbReference type="SUPFAM" id="SSF54909">
    <property type="entry name" value="Dimeric alpha+beta barrel"/>
    <property type="match status" value="1"/>
</dbReference>
<dbReference type="PROSITE" id="PS51404">
    <property type="entry name" value="DYP_PEROXIDASE"/>
    <property type="match status" value="1"/>
</dbReference>
<keyword evidence="6" id="KW-0560">Oxidoreductase</keyword>
<feature type="region of interest" description="Disordered" evidence="8">
    <location>
        <begin position="758"/>
        <end position="810"/>
    </location>
</feature>
<feature type="domain" description="Dyp-type peroxidase C-terminal" evidence="9">
    <location>
        <begin position="551"/>
        <end position="685"/>
    </location>
</feature>
<sequence>MGSTTIKRSTVLGGITNLSVLAPVKKGMVAGFEPISYLERLRKVLDALYSARQNVRESELLQPVFPDSIGQFGIIDHFRYALVPPVPGLPLDVPQPEDGTWRLSLNVTFDGGWEPYMRVIYRDLGELLDLLFCNCDDYPGSKTSRYEDYCAWVRRNEVTGGTFYADSVMPLGDHQYLAEVEKKQREAGASATVDADIARIALPSEVKARQAARDRALGGGLQTILGALVLPLRTLTGLYRLSIYFPPGTAADHDGDRGTLRRFARSVLKGSIDMMELLDKPTTPGHDQWLAAKATRLVPYADPLKWLELPKADDPSPPPAPPYNPASIQSHVLASKEAVTHACVVLLRVKDAGPARKTLSALTSRCGPLPDGGIAYLVGFTHAGLVALELAEPHLAGFPQEFVEGMEARSSLLGDVRVNHPDRWNRPPAWGHEDSGHRVDMKAVHVLVHLRLKDPVNTSPGLHPRLAAEVAALDAEDGLRVLAVQPTFAARNKQGEMAGHLDFADGISQPKIDPVMAPAVPPPPFDERVRPGEVLLGHANDRQDAALPTIDPLKLDGTFLVVRKLRQHMDTLEAAMGSLTLAERDDLLSRMMGRQRDGTPLVPLPPGAGRNDFNYDQTSDACPYHSHVRRANPRDGRKYTPRIIRRGMSYGPAVSADPPAERGIVFMAYCASLSEQYETLQRWISGGNSSGVGSAQGDAFLRVPQIGEKYTFRYLDKNGKVARFVFDDKPLVHLEWGLYVFVPSLAALEKLDAWRAEPRGAGKAGAPPPSTRPRRLTPKQAEEAERDQVRQRLDDPERAPAAWKKVRDRAPDAPTHTAYGHLLGTYAEVKRAMKDTGKHYSVQGYGDRMKKSIGLNLLGLDGAEHKAQLALNKAVEAIEEETAYDLTLRVVKRLLAEKEKFPDLPSPLADDVVRRPIDTLTLADHVMAALCNHWIGLPDAQGKHMVTGGRVEENPATPRCPGNFATASRYIFSPHPREGVEKAGQAQGKAVQRAVQKWLRKKGATDLGPLAKDILERLNKSSPQPISFTDPVFARNLAGVLLGFPPTVEGNFIRTMETWIKEETLWDCQQALFEATGGAEPTYDMADKALRQRLLATMRRRPVPEMLWRCPVGPDGVVDKAPRNRVVLGITSALTDTATPDALMFGRNKPDDPDKPKERNETVHGCPGYYMAMGVMLAMFAGLLNAGSLRPTGSPVLLILTPKQVPPAPPTASPPGPVAHAFAPAVTEATPAS</sequence>
<proteinExistence type="predicted"/>